<comment type="similarity">
    <text evidence="1">Belongs to the TTC38 family.</text>
</comment>
<evidence type="ECO:0000256" key="3">
    <source>
        <dbReference type="ARBA" id="ARBA00022737"/>
    </source>
</evidence>
<proteinExistence type="inferred from homology"/>
<dbReference type="Gene3D" id="1.25.40.10">
    <property type="entry name" value="Tetratricopeptide repeat domain"/>
    <property type="match status" value="1"/>
</dbReference>
<dbReference type="PANTHER" id="PTHR16263:SF4">
    <property type="entry name" value="TETRATRICOPEPTIDE REPEAT PROTEIN 38"/>
    <property type="match status" value="1"/>
</dbReference>
<evidence type="ECO:0000313" key="6">
    <source>
        <dbReference type="Proteomes" id="UP000230423"/>
    </source>
</evidence>
<sequence>YLHGMLAFGLEECEQYAEAEEAAMKALNMHRFDCWATHARAHVMLMEGRIDEGIQFMESTVDDWR</sequence>
<evidence type="ECO:0000256" key="2">
    <source>
        <dbReference type="ARBA" id="ARBA00019992"/>
    </source>
</evidence>
<dbReference type="InterPro" id="IPR011990">
    <property type="entry name" value="TPR-like_helical_dom_sf"/>
</dbReference>
<name>A0A2G9TVI0_TELCI</name>
<dbReference type="OrthoDB" id="1427555at2759"/>
<accession>A0A2G9TVI0</accession>
<dbReference type="SUPFAM" id="SSF48452">
    <property type="entry name" value="TPR-like"/>
    <property type="match status" value="1"/>
</dbReference>
<dbReference type="Proteomes" id="UP000230423">
    <property type="component" value="Unassembled WGS sequence"/>
</dbReference>
<evidence type="ECO:0000256" key="1">
    <source>
        <dbReference type="ARBA" id="ARBA00005857"/>
    </source>
</evidence>
<dbReference type="AlphaFoldDB" id="A0A2G9TVI0"/>
<protein>
    <recommendedName>
        <fullName evidence="2">Tetratricopeptide repeat protein 38</fullName>
    </recommendedName>
</protein>
<evidence type="ECO:0000256" key="4">
    <source>
        <dbReference type="ARBA" id="ARBA00022803"/>
    </source>
</evidence>
<feature type="non-terminal residue" evidence="5">
    <location>
        <position position="1"/>
    </location>
</feature>
<keyword evidence="3" id="KW-0677">Repeat</keyword>
<dbReference type="InterPro" id="IPR033891">
    <property type="entry name" value="TTC38"/>
</dbReference>
<gene>
    <name evidence="5" type="ORF">TELCIR_17046</name>
</gene>
<organism evidence="5 6">
    <name type="scientific">Teladorsagia circumcincta</name>
    <name type="common">Brown stomach worm</name>
    <name type="synonym">Ostertagia circumcincta</name>
    <dbReference type="NCBI Taxonomy" id="45464"/>
    <lineage>
        <taxon>Eukaryota</taxon>
        <taxon>Metazoa</taxon>
        <taxon>Ecdysozoa</taxon>
        <taxon>Nematoda</taxon>
        <taxon>Chromadorea</taxon>
        <taxon>Rhabditida</taxon>
        <taxon>Rhabditina</taxon>
        <taxon>Rhabditomorpha</taxon>
        <taxon>Strongyloidea</taxon>
        <taxon>Trichostrongylidae</taxon>
        <taxon>Teladorsagia</taxon>
    </lineage>
</organism>
<reference evidence="5 6" key="1">
    <citation type="submission" date="2015-09" db="EMBL/GenBank/DDBJ databases">
        <title>Draft genome of the parasitic nematode Teladorsagia circumcincta isolate WARC Sus (inbred).</title>
        <authorList>
            <person name="Mitreva M."/>
        </authorList>
    </citation>
    <scope>NUCLEOTIDE SEQUENCE [LARGE SCALE GENOMIC DNA]</scope>
    <source>
        <strain evidence="5 6">S</strain>
    </source>
</reference>
<keyword evidence="4" id="KW-0802">TPR repeat</keyword>
<dbReference type="PANTHER" id="PTHR16263">
    <property type="entry name" value="TETRATRICOPEPTIDE REPEAT PROTEIN 38"/>
    <property type="match status" value="1"/>
</dbReference>
<evidence type="ECO:0000313" key="5">
    <source>
        <dbReference type="EMBL" id="PIO61432.1"/>
    </source>
</evidence>
<dbReference type="EMBL" id="KZ353628">
    <property type="protein sequence ID" value="PIO61432.1"/>
    <property type="molecule type" value="Genomic_DNA"/>
</dbReference>
<feature type="non-terminal residue" evidence="5">
    <location>
        <position position="65"/>
    </location>
</feature>
<keyword evidence="6" id="KW-1185">Reference proteome</keyword>